<dbReference type="Pfam" id="PF14420">
    <property type="entry name" value="Clr5"/>
    <property type="match status" value="1"/>
</dbReference>
<evidence type="ECO:0000313" key="4">
    <source>
        <dbReference type="Proteomes" id="UP000717696"/>
    </source>
</evidence>
<dbReference type="PANTHER" id="PTHR38788">
    <property type="entry name" value="CLR5 DOMAIN-CONTAINING PROTEIN"/>
    <property type="match status" value="1"/>
</dbReference>
<dbReference type="InterPro" id="IPR025676">
    <property type="entry name" value="Clr5_dom"/>
</dbReference>
<gene>
    <name evidence="3" type="ORF">B0J13DRAFT_617798</name>
</gene>
<comment type="caution">
    <text evidence="3">The sequence shown here is derived from an EMBL/GenBank/DDBJ whole genome shotgun (WGS) entry which is preliminary data.</text>
</comment>
<evidence type="ECO:0000313" key="3">
    <source>
        <dbReference type="EMBL" id="KAH7157734.1"/>
    </source>
</evidence>
<dbReference type="AlphaFoldDB" id="A0A9P9FBM8"/>
<evidence type="ECO:0000259" key="2">
    <source>
        <dbReference type="Pfam" id="PF14420"/>
    </source>
</evidence>
<name>A0A9P9FBM8_9HYPO</name>
<dbReference type="OrthoDB" id="4115389at2759"/>
<accession>A0A9P9FBM8</accession>
<feature type="region of interest" description="Disordered" evidence="1">
    <location>
        <begin position="59"/>
        <end position="132"/>
    </location>
</feature>
<feature type="domain" description="Clr5" evidence="2">
    <location>
        <begin position="2"/>
        <end position="55"/>
    </location>
</feature>
<keyword evidence="4" id="KW-1185">Reference proteome</keyword>
<sequence length="342" mass="37705">MMAKPWDEHRQVIVRLYIKEGRTLHDVRTIMKAKHGFEASVRSYRQHFDQWRVGKYNCKKRQQRRRESTHSTRKLLPSPPRTPVTGAASVAGSTSEAGTLEARSPASVASMTQTSGCGDELPSPPAQQRQQQQPFVPRFFGPTSAQELAVQDRSSTSPKGINVMAPATGGWRDEDIQVMLRSSSMAEGMHSCFNPSTSSAPSAQKPQSMTRPATNASLALDTRCGVEPAKLPVKYMQQPVSTAGGWEMARPMTTTAAVAAAAFQLSGPQAEFYRIPYQDRMPGMFTLNSMTRSHEYQPAQRSPGGAFPQIIQGRMGGHVGRDRNVPHRQLTNGQMSFDRLTS</sequence>
<organism evidence="3 4">
    <name type="scientific">Dactylonectria estremocensis</name>
    <dbReference type="NCBI Taxonomy" id="1079267"/>
    <lineage>
        <taxon>Eukaryota</taxon>
        <taxon>Fungi</taxon>
        <taxon>Dikarya</taxon>
        <taxon>Ascomycota</taxon>
        <taxon>Pezizomycotina</taxon>
        <taxon>Sordariomycetes</taxon>
        <taxon>Hypocreomycetidae</taxon>
        <taxon>Hypocreales</taxon>
        <taxon>Nectriaceae</taxon>
        <taxon>Dactylonectria</taxon>
    </lineage>
</organism>
<dbReference type="EMBL" id="JAGMUU010000003">
    <property type="protein sequence ID" value="KAH7157734.1"/>
    <property type="molecule type" value="Genomic_DNA"/>
</dbReference>
<feature type="compositionally biased region" description="Polar residues" evidence="1">
    <location>
        <begin position="107"/>
        <end position="116"/>
    </location>
</feature>
<proteinExistence type="predicted"/>
<reference evidence="3" key="1">
    <citation type="journal article" date="2021" name="Nat. Commun.">
        <title>Genetic determinants of endophytism in the Arabidopsis root mycobiome.</title>
        <authorList>
            <person name="Mesny F."/>
            <person name="Miyauchi S."/>
            <person name="Thiergart T."/>
            <person name="Pickel B."/>
            <person name="Atanasova L."/>
            <person name="Karlsson M."/>
            <person name="Huettel B."/>
            <person name="Barry K.W."/>
            <person name="Haridas S."/>
            <person name="Chen C."/>
            <person name="Bauer D."/>
            <person name="Andreopoulos W."/>
            <person name="Pangilinan J."/>
            <person name="LaButti K."/>
            <person name="Riley R."/>
            <person name="Lipzen A."/>
            <person name="Clum A."/>
            <person name="Drula E."/>
            <person name="Henrissat B."/>
            <person name="Kohler A."/>
            <person name="Grigoriev I.V."/>
            <person name="Martin F.M."/>
            <person name="Hacquard S."/>
        </authorList>
    </citation>
    <scope>NUCLEOTIDE SEQUENCE</scope>
    <source>
        <strain evidence="3">MPI-CAGE-AT-0021</strain>
    </source>
</reference>
<evidence type="ECO:0000256" key="1">
    <source>
        <dbReference type="SAM" id="MobiDB-lite"/>
    </source>
</evidence>
<dbReference type="PANTHER" id="PTHR38788:SF3">
    <property type="entry name" value="CLR5 DOMAIN-CONTAINING PROTEIN"/>
    <property type="match status" value="1"/>
</dbReference>
<dbReference type="Proteomes" id="UP000717696">
    <property type="component" value="Unassembled WGS sequence"/>
</dbReference>
<protein>
    <submittedName>
        <fullName evidence="3">Clr5 domain-containing protein</fullName>
    </submittedName>
</protein>